<evidence type="ECO:0000256" key="1">
    <source>
        <dbReference type="SAM" id="Phobius"/>
    </source>
</evidence>
<feature type="transmembrane region" description="Helical" evidence="1">
    <location>
        <begin position="184"/>
        <end position="206"/>
    </location>
</feature>
<sequence>MPTQTATHRDRIRRFAGVPLRRQTYRNLAYLALAFPLGLVYFVTVSIGLSLGAGLLVTWFGLPIVVLTLVGATVIAGVEATLARRLLGTDVDLPRALRGTGTDAATTRPDDGILASLERFLLAPTTWTSLVLVGVKFVFGVAAFTVLVTAGSLAGALLAAPVLYDDPHVTYRIYDLTVTTLPHAITLFVGGLLLTLASLHALNFLARLGGALTAALLAVGGEASGAESPT</sequence>
<feature type="transmembrane region" description="Helical" evidence="1">
    <location>
        <begin position="28"/>
        <end position="51"/>
    </location>
</feature>
<dbReference type="EMBL" id="CP058579">
    <property type="protein sequence ID" value="QLG60481.1"/>
    <property type="molecule type" value="Genomic_DNA"/>
</dbReference>
<gene>
    <name evidence="3" type="ORF">HUG12_01425</name>
</gene>
<evidence type="ECO:0000313" key="4">
    <source>
        <dbReference type="Proteomes" id="UP000509626"/>
    </source>
</evidence>
<name>A0A7D5QAQ8_9EURY</name>
<evidence type="ECO:0000259" key="2">
    <source>
        <dbReference type="Pfam" id="PF13796"/>
    </source>
</evidence>
<dbReference type="AlphaFoldDB" id="A0A7D5QAQ8"/>
<organism evidence="3 4">
    <name type="scientific">Halorarum salinum</name>
    <dbReference type="NCBI Taxonomy" id="2743089"/>
    <lineage>
        <taxon>Archaea</taxon>
        <taxon>Methanobacteriati</taxon>
        <taxon>Methanobacteriota</taxon>
        <taxon>Stenosarchaea group</taxon>
        <taxon>Halobacteria</taxon>
        <taxon>Halobacteriales</taxon>
        <taxon>Haloferacaceae</taxon>
        <taxon>Halorarum</taxon>
    </lineage>
</organism>
<accession>A0A7D5QAQ8</accession>
<dbReference type="InterPro" id="IPR025828">
    <property type="entry name" value="Put_sensor_dom"/>
</dbReference>
<dbReference type="GeneID" id="56036078"/>
<reference evidence="3 4" key="1">
    <citation type="submission" date="2020-06" db="EMBL/GenBank/DDBJ databases">
        <title>NJ-3-1, isolated from saline soil.</title>
        <authorList>
            <person name="Cui H.L."/>
            <person name="Shi X."/>
        </authorList>
    </citation>
    <scope>NUCLEOTIDE SEQUENCE [LARGE SCALE GENOMIC DNA]</scope>
    <source>
        <strain evidence="3 4">NJ-3-1</strain>
    </source>
</reference>
<feature type="transmembrane region" description="Helical" evidence="1">
    <location>
        <begin position="137"/>
        <end position="164"/>
    </location>
</feature>
<dbReference type="RefSeq" id="WP_179267067.1">
    <property type="nucleotide sequence ID" value="NZ_CP058579.1"/>
</dbReference>
<feature type="transmembrane region" description="Helical" evidence="1">
    <location>
        <begin position="57"/>
        <end position="78"/>
    </location>
</feature>
<dbReference type="OrthoDB" id="253413at2157"/>
<protein>
    <submittedName>
        <fullName evidence="3">Sensor domain-containing protein</fullName>
    </submittedName>
</protein>
<proteinExistence type="predicted"/>
<dbReference type="KEGG" id="halu:HUG12_01425"/>
<keyword evidence="1" id="KW-1133">Transmembrane helix</keyword>
<dbReference type="Proteomes" id="UP000509626">
    <property type="component" value="Chromosome"/>
</dbReference>
<evidence type="ECO:0000313" key="3">
    <source>
        <dbReference type="EMBL" id="QLG60481.1"/>
    </source>
</evidence>
<keyword evidence="1" id="KW-0812">Transmembrane</keyword>
<keyword evidence="4" id="KW-1185">Reference proteome</keyword>
<feature type="domain" description="Putative sensor" evidence="2">
    <location>
        <begin position="30"/>
        <end position="217"/>
    </location>
</feature>
<dbReference type="Pfam" id="PF13796">
    <property type="entry name" value="Sensor"/>
    <property type="match status" value="1"/>
</dbReference>
<keyword evidence="1" id="KW-0472">Membrane</keyword>